<evidence type="ECO:0008006" key="4">
    <source>
        <dbReference type="Google" id="ProtNLM"/>
    </source>
</evidence>
<dbReference type="AlphaFoldDB" id="A0ABC8UP15"/>
<dbReference type="Proteomes" id="UP001642360">
    <property type="component" value="Unassembled WGS sequence"/>
</dbReference>
<accession>A0ABC8UP15</accession>
<feature type="compositionally biased region" description="Polar residues" evidence="1">
    <location>
        <begin position="59"/>
        <end position="76"/>
    </location>
</feature>
<protein>
    <recommendedName>
        <fullName evidence="4">Prolactin receptor</fullName>
    </recommendedName>
</protein>
<proteinExistence type="predicted"/>
<feature type="non-terminal residue" evidence="2">
    <location>
        <position position="160"/>
    </location>
</feature>
<reference evidence="2 3" key="1">
    <citation type="submission" date="2024-02" db="EMBL/GenBank/DDBJ databases">
        <authorList>
            <person name="Vignale AGUSTIN F."/>
            <person name="Sosa J E."/>
            <person name="Modenutti C."/>
        </authorList>
    </citation>
    <scope>NUCLEOTIDE SEQUENCE [LARGE SCALE GENOMIC DNA]</scope>
</reference>
<evidence type="ECO:0000313" key="3">
    <source>
        <dbReference type="Proteomes" id="UP001642360"/>
    </source>
</evidence>
<dbReference type="EMBL" id="CAUOFW020008414">
    <property type="protein sequence ID" value="CAK9182714.1"/>
    <property type="molecule type" value="Genomic_DNA"/>
</dbReference>
<feature type="non-terminal residue" evidence="2">
    <location>
        <position position="1"/>
    </location>
</feature>
<sequence length="160" mass="17287">LNGGESTFKDISNGSTLCTENTKTVKATFENGVQSQEDLAKRRNMEGETYAPLGKKSSHVISTSQDSAMLSKQTQSTHMGMVGLPAKTPTPIPSLAGERCDKTTQTTWCSVLKRGTTMDPGHGAPFITRNHMKLKYFEPQGDGSKTAVADTGCKNWENSL</sequence>
<name>A0ABC8UP15_9AQUA</name>
<gene>
    <name evidence="2" type="ORF">ILEXP_LOCUS52935</name>
</gene>
<evidence type="ECO:0000256" key="1">
    <source>
        <dbReference type="SAM" id="MobiDB-lite"/>
    </source>
</evidence>
<comment type="caution">
    <text evidence="2">The sequence shown here is derived from an EMBL/GenBank/DDBJ whole genome shotgun (WGS) entry which is preliminary data.</text>
</comment>
<organism evidence="2 3">
    <name type="scientific">Ilex paraguariensis</name>
    <name type="common">yerba mate</name>
    <dbReference type="NCBI Taxonomy" id="185542"/>
    <lineage>
        <taxon>Eukaryota</taxon>
        <taxon>Viridiplantae</taxon>
        <taxon>Streptophyta</taxon>
        <taxon>Embryophyta</taxon>
        <taxon>Tracheophyta</taxon>
        <taxon>Spermatophyta</taxon>
        <taxon>Magnoliopsida</taxon>
        <taxon>eudicotyledons</taxon>
        <taxon>Gunneridae</taxon>
        <taxon>Pentapetalae</taxon>
        <taxon>asterids</taxon>
        <taxon>campanulids</taxon>
        <taxon>Aquifoliales</taxon>
        <taxon>Aquifoliaceae</taxon>
        <taxon>Ilex</taxon>
    </lineage>
</organism>
<feature type="region of interest" description="Disordered" evidence="1">
    <location>
        <begin position="54"/>
        <end position="76"/>
    </location>
</feature>
<evidence type="ECO:0000313" key="2">
    <source>
        <dbReference type="EMBL" id="CAK9182714.1"/>
    </source>
</evidence>
<keyword evidence="3" id="KW-1185">Reference proteome</keyword>